<dbReference type="EMBL" id="JXTB01000048">
    <property type="protein sequence ID" value="PON70788.1"/>
    <property type="molecule type" value="Genomic_DNA"/>
</dbReference>
<name>A0A2P5DBX0_PARAD</name>
<protein>
    <submittedName>
        <fullName evidence="1">Uncharacterized protein</fullName>
    </submittedName>
</protein>
<evidence type="ECO:0000313" key="1">
    <source>
        <dbReference type="EMBL" id="PON70788.1"/>
    </source>
</evidence>
<gene>
    <name evidence="1" type="ORF">PanWU01x14_078140</name>
</gene>
<keyword evidence="2" id="KW-1185">Reference proteome</keyword>
<evidence type="ECO:0000313" key="2">
    <source>
        <dbReference type="Proteomes" id="UP000237105"/>
    </source>
</evidence>
<dbReference type="AlphaFoldDB" id="A0A2P5DBX0"/>
<organism evidence="1 2">
    <name type="scientific">Parasponia andersonii</name>
    <name type="common">Sponia andersonii</name>
    <dbReference type="NCBI Taxonomy" id="3476"/>
    <lineage>
        <taxon>Eukaryota</taxon>
        <taxon>Viridiplantae</taxon>
        <taxon>Streptophyta</taxon>
        <taxon>Embryophyta</taxon>
        <taxon>Tracheophyta</taxon>
        <taxon>Spermatophyta</taxon>
        <taxon>Magnoliopsida</taxon>
        <taxon>eudicotyledons</taxon>
        <taxon>Gunneridae</taxon>
        <taxon>Pentapetalae</taxon>
        <taxon>rosids</taxon>
        <taxon>fabids</taxon>
        <taxon>Rosales</taxon>
        <taxon>Cannabaceae</taxon>
        <taxon>Parasponia</taxon>
    </lineage>
</organism>
<comment type="caution">
    <text evidence="1">The sequence shown here is derived from an EMBL/GenBank/DDBJ whole genome shotgun (WGS) entry which is preliminary data.</text>
</comment>
<proteinExistence type="predicted"/>
<accession>A0A2P5DBX0</accession>
<reference evidence="2" key="1">
    <citation type="submission" date="2016-06" db="EMBL/GenBank/DDBJ databases">
        <title>Parallel loss of symbiosis genes in relatives of nitrogen-fixing non-legume Parasponia.</title>
        <authorList>
            <person name="Van Velzen R."/>
            <person name="Holmer R."/>
            <person name="Bu F."/>
            <person name="Rutten L."/>
            <person name="Van Zeijl A."/>
            <person name="Liu W."/>
            <person name="Santuari L."/>
            <person name="Cao Q."/>
            <person name="Sharma T."/>
            <person name="Shen D."/>
            <person name="Roswanjaya Y."/>
            <person name="Wardhani T."/>
            <person name="Kalhor M.S."/>
            <person name="Jansen J."/>
            <person name="Van den Hoogen J."/>
            <person name="Gungor B."/>
            <person name="Hartog M."/>
            <person name="Hontelez J."/>
            <person name="Verver J."/>
            <person name="Yang W.-C."/>
            <person name="Schijlen E."/>
            <person name="Repin R."/>
            <person name="Schilthuizen M."/>
            <person name="Schranz E."/>
            <person name="Heidstra R."/>
            <person name="Miyata K."/>
            <person name="Fedorova E."/>
            <person name="Kohlen W."/>
            <person name="Bisseling T."/>
            <person name="Smit S."/>
            <person name="Geurts R."/>
        </authorList>
    </citation>
    <scope>NUCLEOTIDE SEQUENCE [LARGE SCALE GENOMIC DNA]</scope>
    <source>
        <strain evidence="2">cv. WU1-14</strain>
    </source>
</reference>
<sequence length="66" mass="7446">MSQNLSKESANNCVITTTIRHMASQISRSSEKPNCFDDMNKPILAYEAKKYSASNARATSRNKQDY</sequence>
<dbReference type="Proteomes" id="UP000237105">
    <property type="component" value="Unassembled WGS sequence"/>
</dbReference>